<protein>
    <submittedName>
        <fullName evidence="1">Sugar phosphate isomerase/epimerase</fullName>
    </submittedName>
</protein>
<dbReference type="RefSeq" id="WP_251611115.1">
    <property type="nucleotide sequence ID" value="NZ_JAMQJY010000003.1"/>
</dbReference>
<dbReference type="EMBL" id="JAMQJY010000003">
    <property type="protein sequence ID" value="MCM2677390.1"/>
    <property type="molecule type" value="Genomic_DNA"/>
</dbReference>
<dbReference type="GO" id="GO:0016853">
    <property type="term" value="F:isomerase activity"/>
    <property type="evidence" value="ECO:0007669"/>
    <property type="project" value="UniProtKB-KW"/>
</dbReference>
<dbReference type="InterPro" id="IPR036237">
    <property type="entry name" value="Xyl_isomerase-like_sf"/>
</dbReference>
<keyword evidence="1" id="KW-0413">Isomerase</keyword>
<evidence type="ECO:0000313" key="2">
    <source>
        <dbReference type="Proteomes" id="UP001203665"/>
    </source>
</evidence>
<name>A0ABT0XNB3_9BACI</name>
<reference evidence="1" key="1">
    <citation type="submission" date="2022-06" db="EMBL/GenBank/DDBJ databases">
        <title>Alkalicoccobacillus porphyridii sp. nov., isolated from a marine red alga, Porphyridium purpureum and reclassification of Shouchella plakortidis and Shouchella gibsonii as Alkalicoccobacillus plakortidis comb. nov. and Alkalicoccobacillus gibsonii comb. nov.</title>
        <authorList>
            <person name="Kim K.H."/>
            <person name="Lee J.K."/>
            <person name="Han D.M."/>
            <person name="Baek J.H."/>
            <person name="Jeon C.O."/>
        </authorList>
    </citation>
    <scope>NUCLEOTIDE SEQUENCE</scope>
    <source>
        <strain evidence="1">DSM 19153</strain>
    </source>
</reference>
<sequence>MELNMTPRTSTKRLEVIMSWWGMTGLQICEELGTEDKVRLIAEAGYDGINGFLPKEKEAEEWHRLLGKYNLTFSVNAYPKSAQELEVFLEDAKAFGKVDFVNVQVMRPFLTGKKAINLLSDLEKVSQSVGIPAYIETHRGTITQDLIRTVEYVQSLQNPKLTIDLSHYILAGEMLTIQGEAEQMIQTLLSKTKSIHARISNGQQIQVAIPEPKNIDLHQLNCPLLDQYQNWWLLGMRNWMESASDTEDVFPFICELGSPPYAITLSNANNGTNETSDRWSQSLLFAEIARSLWKQV</sequence>
<gene>
    <name evidence="1" type="ORF">NDM98_19395</name>
</gene>
<evidence type="ECO:0000313" key="1">
    <source>
        <dbReference type="EMBL" id="MCM2677390.1"/>
    </source>
</evidence>
<keyword evidence="2" id="KW-1185">Reference proteome</keyword>
<dbReference type="Proteomes" id="UP001203665">
    <property type="component" value="Unassembled WGS sequence"/>
</dbReference>
<organism evidence="1 2">
    <name type="scientific">Alkalicoccobacillus plakortidis</name>
    <dbReference type="NCBI Taxonomy" id="444060"/>
    <lineage>
        <taxon>Bacteria</taxon>
        <taxon>Bacillati</taxon>
        <taxon>Bacillota</taxon>
        <taxon>Bacilli</taxon>
        <taxon>Bacillales</taxon>
        <taxon>Bacillaceae</taxon>
        <taxon>Alkalicoccobacillus</taxon>
    </lineage>
</organism>
<dbReference type="Gene3D" id="3.20.20.150">
    <property type="entry name" value="Divalent-metal-dependent TIM barrel enzymes"/>
    <property type="match status" value="1"/>
</dbReference>
<proteinExistence type="predicted"/>
<accession>A0ABT0XNB3</accession>
<comment type="caution">
    <text evidence="1">The sequence shown here is derived from an EMBL/GenBank/DDBJ whole genome shotgun (WGS) entry which is preliminary data.</text>
</comment>
<dbReference type="SUPFAM" id="SSF51658">
    <property type="entry name" value="Xylose isomerase-like"/>
    <property type="match status" value="1"/>
</dbReference>